<dbReference type="InterPro" id="IPR050455">
    <property type="entry name" value="Tpx_Peroxidase_subfamily"/>
</dbReference>
<dbReference type="SUPFAM" id="SSF52833">
    <property type="entry name" value="Thioredoxin-like"/>
    <property type="match status" value="1"/>
</dbReference>
<keyword evidence="6" id="KW-1185">Reference proteome</keyword>
<gene>
    <name evidence="5" type="ORF">C9J12_19255</name>
</gene>
<dbReference type="Pfam" id="PF08534">
    <property type="entry name" value="Redoxin"/>
    <property type="match status" value="1"/>
</dbReference>
<evidence type="ECO:0000259" key="4">
    <source>
        <dbReference type="PROSITE" id="PS51352"/>
    </source>
</evidence>
<keyword evidence="3" id="KW-0732">Signal</keyword>
<keyword evidence="1" id="KW-1015">Disulfide bond</keyword>
<organism evidence="5 6">
    <name type="scientific">Photobacterium frigidiphilum</name>
    <dbReference type="NCBI Taxonomy" id="264736"/>
    <lineage>
        <taxon>Bacteria</taxon>
        <taxon>Pseudomonadati</taxon>
        <taxon>Pseudomonadota</taxon>
        <taxon>Gammaproteobacteria</taxon>
        <taxon>Vibrionales</taxon>
        <taxon>Vibrionaceae</taxon>
        <taxon>Photobacterium</taxon>
    </lineage>
</organism>
<dbReference type="InterPro" id="IPR036249">
    <property type="entry name" value="Thioredoxin-like_sf"/>
</dbReference>
<name>A0A2T3JBG1_9GAMM</name>
<protein>
    <submittedName>
        <fullName evidence="5">Thioredoxin peroxidase</fullName>
    </submittedName>
</protein>
<dbReference type="Proteomes" id="UP000240987">
    <property type="component" value="Unassembled WGS sequence"/>
</dbReference>
<dbReference type="Gene3D" id="3.40.30.10">
    <property type="entry name" value="Glutaredoxin"/>
    <property type="match status" value="1"/>
</dbReference>
<feature type="domain" description="Thioredoxin" evidence="4">
    <location>
        <begin position="33"/>
        <end position="202"/>
    </location>
</feature>
<accession>A0A2T3JBG1</accession>
<evidence type="ECO:0000313" key="5">
    <source>
        <dbReference type="EMBL" id="PSU46210.1"/>
    </source>
</evidence>
<comment type="caution">
    <text evidence="5">The sequence shown here is derived from an EMBL/GenBank/DDBJ whole genome shotgun (WGS) entry which is preliminary data.</text>
</comment>
<feature type="signal peptide" evidence="3">
    <location>
        <begin position="1"/>
        <end position="20"/>
    </location>
</feature>
<dbReference type="PROSITE" id="PS51352">
    <property type="entry name" value="THIOREDOXIN_2"/>
    <property type="match status" value="1"/>
</dbReference>
<dbReference type="RefSeq" id="WP_107244193.1">
    <property type="nucleotide sequence ID" value="NZ_PYMJ01000023.1"/>
</dbReference>
<reference evidence="5 6" key="1">
    <citation type="submission" date="2018-01" db="EMBL/GenBank/DDBJ databases">
        <title>Whole genome sequencing of Histamine producing bacteria.</title>
        <authorList>
            <person name="Butler K."/>
        </authorList>
    </citation>
    <scope>NUCLEOTIDE SEQUENCE [LARGE SCALE GENOMIC DNA]</scope>
    <source>
        <strain evidence="5 6">JCM 12947</strain>
    </source>
</reference>
<dbReference type="PANTHER" id="PTHR43110">
    <property type="entry name" value="THIOL PEROXIDASE"/>
    <property type="match status" value="1"/>
</dbReference>
<dbReference type="GO" id="GO:0004601">
    <property type="term" value="F:peroxidase activity"/>
    <property type="evidence" value="ECO:0007669"/>
    <property type="project" value="UniProtKB-KW"/>
</dbReference>
<keyword evidence="2" id="KW-0676">Redox-active center</keyword>
<evidence type="ECO:0000256" key="1">
    <source>
        <dbReference type="ARBA" id="ARBA00023157"/>
    </source>
</evidence>
<sequence length="204" mass="21996">MKKTTLSALIACFLSTATLAANQFSTVTDSAPLGIGNTVTLETAPLQLTGHAVKLGDMMPSIMLKQNDLSDFDTTVPSKNIRIYNIIASVDTPVCDEQLHELSDYLNANNTSGIDFLAVSADTPFAQSRFAKAAEINKQITFLSDAVSHSFGQKTGTQIAGIGLLTRTIIVVDKNNIIRHIQRVPELTTTPDLTKAITIAKQYI</sequence>
<dbReference type="InterPro" id="IPR013766">
    <property type="entry name" value="Thioredoxin_domain"/>
</dbReference>
<keyword evidence="5" id="KW-0575">Peroxidase</keyword>
<dbReference type="PANTHER" id="PTHR43110:SF1">
    <property type="entry name" value="THIOL PEROXIDASE"/>
    <property type="match status" value="1"/>
</dbReference>
<dbReference type="EMBL" id="PYMJ01000023">
    <property type="protein sequence ID" value="PSU46210.1"/>
    <property type="molecule type" value="Genomic_DNA"/>
</dbReference>
<dbReference type="AlphaFoldDB" id="A0A2T3JBG1"/>
<keyword evidence="5" id="KW-0560">Oxidoreductase</keyword>
<feature type="chain" id="PRO_5015762388" evidence="3">
    <location>
        <begin position="21"/>
        <end position="204"/>
    </location>
</feature>
<evidence type="ECO:0000256" key="3">
    <source>
        <dbReference type="SAM" id="SignalP"/>
    </source>
</evidence>
<evidence type="ECO:0000256" key="2">
    <source>
        <dbReference type="ARBA" id="ARBA00023284"/>
    </source>
</evidence>
<evidence type="ECO:0000313" key="6">
    <source>
        <dbReference type="Proteomes" id="UP000240987"/>
    </source>
</evidence>
<proteinExistence type="predicted"/>
<dbReference type="OrthoDB" id="9781543at2"/>
<dbReference type="InterPro" id="IPR013740">
    <property type="entry name" value="Redoxin"/>
</dbReference>